<name>A0A1I8EGH3_WUCBA</name>
<organism evidence="1">
    <name type="scientific">Wuchereria bancrofti</name>
    <dbReference type="NCBI Taxonomy" id="6293"/>
    <lineage>
        <taxon>Eukaryota</taxon>
        <taxon>Metazoa</taxon>
        <taxon>Ecdysozoa</taxon>
        <taxon>Nematoda</taxon>
        <taxon>Chromadorea</taxon>
        <taxon>Rhabditida</taxon>
        <taxon>Spirurina</taxon>
        <taxon>Spiruromorpha</taxon>
        <taxon>Filarioidea</taxon>
        <taxon>Onchocercidae</taxon>
        <taxon>Wuchereria</taxon>
    </lineage>
</organism>
<proteinExistence type="predicted"/>
<dbReference type="WBParaSite" id="maker-PairedContig_1939-snap-gene-0.5-mRNA-1">
    <property type="protein sequence ID" value="maker-PairedContig_1939-snap-gene-0.5-mRNA-1"/>
    <property type="gene ID" value="maker-PairedContig_1939-snap-gene-0.5"/>
</dbReference>
<evidence type="ECO:0000313" key="1">
    <source>
        <dbReference type="WBParaSite" id="maker-PairedContig_1939-snap-gene-0.5-mRNA-1"/>
    </source>
</evidence>
<reference evidence="1" key="1">
    <citation type="submission" date="2016-11" db="UniProtKB">
        <authorList>
            <consortium name="WormBaseParasite"/>
        </authorList>
    </citation>
    <scope>IDENTIFICATION</scope>
    <source>
        <strain evidence="1">pt0022</strain>
    </source>
</reference>
<protein>
    <submittedName>
        <fullName evidence="1">Uncharacterized protein</fullName>
    </submittedName>
</protein>
<dbReference type="AlphaFoldDB" id="A0A1I8EGH3"/>
<sequence length="113" mass="13558">MTNCRHLENQCAHCGKRQSLEKKYGHENYNPVKYYEVPMVYNSHHEKKMKKTKTCAYCTSWYHSEADGGKLWRQFNYPTGLILKLLHFKKMGQSFTKRLSRTEPFSQSKRLYK</sequence>
<accession>A0A1I8EGH3</accession>